<keyword evidence="9" id="KW-1185">Reference proteome</keyword>
<evidence type="ECO:0000256" key="1">
    <source>
        <dbReference type="ARBA" id="ARBA00004651"/>
    </source>
</evidence>
<keyword evidence="3 6" id="KW-0812">Transmembrane</keyword>
<dbReference type="GO" id="GO:0005886">
    <property type="term" value="C:plasma membrane"/>
    <property type="evidence" value="ECO:0007669"/>
    <property type="project" value="UniProtKB-SubCell"/>
</dbReference>
<dbReference type="EMBL" id="JAMWBK010000002">
    <property type="protein sequence ID" value="KAJ8907338.1"/>
    <property type="molecule type" value="Genomic_DNA"/>
</dbReference>
<evidence type="ECO:0000256" key="3">
    <source>
        <dbReference type="ARBA" id="ARBA00022692"/>
    </source>
</evidence>
<evidence type="ECO:0000256" key="5">
    <source>
        <dbReference type="ARBA" id="ARBA00023136"/>
    </source>
</evidence>
<dbReference type="PRINTS" id="PR01837">
    <property type="entry name" value="MGTCSAPBPROT"/>
</dbReference>
<evidence type="ECO:0000256" key="2">
    <source>
        <dbReference type="ARBA" id="ARBA00022475"/>
    </source>
</evidence>
<evidence type="ECO:0000259" key="7">
    <source>
        <dbReference type="Pfam" id="PF02308"/>
    </source>
</evidence>
<evidence type="ECO:0000256" key="6">
    <source>
        <dbReference type="SAM" id="Phobius"/>
    </source>
</evidence>
<evidence type="ECO:0000256" key="4">
    <source>
        <dbReference type="ARBA" id="ARBA00022989"/>
    </source>
</evidence>
<feature type="domain" description="MgtC/SapB/SrpB/YhiD N-terminal" evidence="7">
    <location>
        <begin position="105"/>
        <end position="231"/>
    </location>
</feature>
<dbReference type="AlphaFoldDB" id="A0AAV8UXL1"/>
<keyword evidence="5 6" id="KW-0472">Membrane</keyword>
<comment type="caution">
    <text evidence="8">The sequence shown here is derived from an EMBL/GenBank/DDBJ whole genome shotgun (WGS) entry which is preliminary data.</text>
</comment>
<dbReference type="Pfam" id="PF02308">
    <property type="entry name" value="MgtC"/>
    <property type="match status" value="1"/>
</dbReference>
<reference evidence="8 9" key="1">
    <citation type="journal article" date="2023" name="Nat. Commun.">
        <title>Origin of minicircular mitochondrial genomes in red algae.</title>
        <authorList>
            <person name="Lee Y."/>
            <person name="Cho C.H."/>
            <person name="Lee Y.M."/>
            <person name="Park S.I."/>
            <person name="Yang J.H."/>
            <person name="West J.A."/>
            <person name="Bhattacharya D."/>
            <person name="Yoon H.S."/>
        </authorList>
    </citation>
    <scope>NUCLEOTIDE SEQUENCE [LARGE SCALE GENOMIC DNA]</scope>
    <source>
        <strain evidence="8 9">CCMP1338</strain>
        <tissue evidence="8">Whole cell</tissue>
    </source>
</reference>
<dbReference type="Proteomes" id="UP001157974">
    <property type="component" value="Unassembled WGS sequence"/>
</dbReference>
<keyword evidence="4 6" id="KW-1133">Transmembrane helix</keyword>
<dbReference type="PANTHER" id="PTHR33778:SF1">
    <property type="entry name" value="MAGNESIUM TRANSPORTER YHID-RELATED"/>
    <property type="match status" value="1"/>
</dbReference>
<dbReference type="PANTHER" id="PTHR33778">
    <property type="entry name" value="PROTEIN MGTC"/>
    <property type="match status" value="1"/>
</dbReference>
<accession>A0AAV8UXL1</accession>
<proteinExistence type="predicted"/>
<feature type="transmembrane region" description="Helical" evidence="6">
    <location>
        <begin position="36"/>
        <end position="58"/>
    </location>
</feature>
<name>A0AAV8UXL1_9RHOD</name>
<evidence type="ECO:0000313" key="9">
    <source>
        <dbReference type="Proteomes" id="UP001157974"/>
    </source>
</evidence>
<feature type="transmembrane region" description="Helical" evidence="6">
    <location>
        <begin position="215"/>
        <end position="233"/>
    </location>
</feature>
<gene>
    <name evidence="8" type="ORF">NDN08_007452</name>
</gene>
<evidence type="ECO:0000313" key="8">
    <source>
        <dbReference type="EMBL" id="KAJ8907338.1"/>
    </source>
</evidence>
<feature type="transmembrane region" description="Helical" evidence="6">
    <location>
        <begin position="161"/>
        <end position="178"/>
    </location>
</feature>
<dbReference type="InterPro" id="IPR049177">
    <property type="entry name" value="MgtC_SapB_SrpB_YhiD_N"/>
</dbReference>
<organism evidence="8 9">
    <name type="scientific">Rhodosorus marinus</name>
    <dbReference type="NCBI Taxonomy" id="101924"/>
    <lineage>
        <taxon>Eukaryota</taxon>
        <taxon>Rhodophyta</taxon>
        <taxon>Stylonematophyceae</taxon>
        <taxon>Stylonematales</taxon>
        <taxon>Stylonemataceae</taxon>
        <taxon>Rhodosorus</taxon>
    </lineage>
</organism>
<protein>
    <recommendedName>
        <fullName evidence="7">MgtC/SapB/SrpB/YhiD N-terminal domain-containing protein</fullName>
    </recommendedName>
</protein>
<sequence>MERTGRDDLSTRRTIAVQGWLKYSTNFRSNPKRDGAIYAVVALVGMVLTCVCFLEPYLSGECEIGTVLKGNPFLNPLAGDVLCSRVRRLSLLGLTELEATLGRRLFIALALGALVGTERRKGNHPAGLRTNACVAVGACCYTICSTFAFESGSMKYDASRSAAQVPAGITFLASAIIFKKMHEAKKGVAVRAKGIMTAASVWVSASIGTAVGGNLYWTALFCALLFITIARFGKIPVNY</sequence>
<comment type="subcellular location">
    <subcellularLocation>
        <location evidence="1">Cell membrane</location>
        <topology evidence="1">Multi-pass membrane protein</topology>
    </subcellularLocation>
</comment>
<dbReference type="InterPro" id="IPR003416">
    <property type="entry name" value="MgtC/SapB/SrpB/YhiD_fam"/>
</dbReference>
<keyword evidence="2" id="KW-1003">Cell membrane</keyword>